<keyword evidence="2" id="KW-1185">Reference proteome</keyword>
<evidence type="ECO:0000313" key="1">
    <source>
        <dbReference type="EMBL" id="QEN04516.1"/>
    </source>
</evidence>
<dbReference type="EMBL" id="CP035807">
    <property type="protein sequence ID" value="QEN04516.1"/>
    <property type="molecule type" value="Genomic_DNA"/>
</dbReference>
<dbReference type="PROSITE" id="PS51257">
    <property type="entry name" value="PROKAR_LIPOPROTEIN"/>
    <property type="match status" value="1"/>
</dbReference>
<dbReference type="RefSeq" id="WP_149567763.1">
    <property type="nucleotide sequence ID" value="NZ_CP035807.1"/>
</dbReference>
<gene>
    <name evidence="1" type="ORF">EW093_07315</name>
</gene>
<dbReference type="KEGG" id="sper:EW093_07315"/>
<dbReference type="Proteomes" id="UP000323824">
    <property type="component" value="Chromosome"/>
</dbReference>
<evidence type="ECO:0000313" key="2">
    <source>
        <dbReference type="Proteomes" id="UP000323824"/>
    </source>
</evidence>
<reference evidence="1 2" key="1">
    <citation type="submission" date="2019-02" db="EMBL/GenBank/DDBJ databases">
        <authorList>
            <person name="Fomenkov A."/>
            <person name="Dubinina G."/>
            <person name="Grabovich M."/>
            <person name="Vincze T."/>
            <person name="Roberts R.J."/>
        </authorList>
    </citation>
    <scope>NUCLEOTIDE SEQUENCE [LARGE SCALE GENOMIC DNA]</scope>
    <source>
        <strain evidence="1 2">P</strain>
    </source>
</reference>
<proteinExistence type="predicted"/>
<protein>
    <submittedName>
        <fullName evidence="1">Uncharacterized protein</fullName>
    </submittedName>
</protein>
<dbReference type="AlphaFoldDB" id="A0A5C1QD08"/>
<reference evidence="1 2" key="2">
    <citation type="submission" date="2019-09" db="EMBL/GenBank/DDBJ databases">
        <title>Complete Genome Sequence and Methylome Analysis of free living Spirochaetas.</title>
        <authorList>
            <person name="Leshcheva N."/>
            <person name="Mikheeva N."/>
        </authorList>
    </citation>
    <scope>NUCLEOTIDE SEQUENCE [LARGE SCALE GENOMIC DNA]</scope>
    <source>
        <strain evidence="1 2">P</strain>
    </source>
</reference>
<sequence>MSNKCKLSVLFITLLFIVSCKSNKMPLWVTNPPLDDELNIYIVGSGNDEEINLSVINQLYERFEIKDNPYFTNLLLSYLNEPDEDNVSILDRWKSDVMEYVLVRIKRSFFSPILELYTVRYDEMVNYRSEYEVLADEYFEAGDYFSAFNLYKKSLEKMLLEDDEFFTPSILKNIDKIKNILNVLTYSNIQLFKELIIDKPIDTQQFSFDVGGEESINLDGFIYTVEFMEGWNNRVSRARIPIRGNSLLFIPPIPKKSGISTLTSKILLDELIEILSINPSNNSLVNSLLEFKEYINGIVSTSTITFDFQVRSDLNFFPKLIAFENEFVQEGVLRFLLNVGDQPIESPLLKKDMEFITYVRDVNSITNNEYQYLIFSEDLMRETIPFDDDGIVIKMSTTFSLVDLQSSFIIETQSVSSEFIGRIGEEDLAYLDLGLKIGEVINKIKF</sequence>
<accession>A0A5C1QD08</accession>
<name>A0A5C1QD08_9SPIO</name>
<organism evidence="1 2">
    <name type="scientific">Thiospirochaeta perfilievii</name>
    <dbReference type="NCBI Taxonomy" id="252967"/>
    <lineage>
        <taxon>Bacteria</taxon>
        <taxon>Pseudomonadati</taxon>
        <taxon>Spirochaetota</taxon>
        <taxon>Spirochaetia</taxon>
        <taxon>Spirochaetales</taxon>
        <taxon>Spirochaetaceae</taxon>
        <taxon>Thiospirochaeta</taxon>
    </lineage>
</organism>